<protein>
    <submittedName>
        <fullName evidence="1">Uncharacterized protein</fullName>
    </submittedName>
</protein>
<comment type="caution">
    <text evidence="1">The sequence shown here is derived from an EMBL/GenBank/DDBJ whole genome shotgun (WGS) entry which is preliminary data.</text>
</comment>
<gene>
    <name evidence="1" type="ORF">LCGC14_3076500</name>
</gene>
<reference evidence="1" key="1">
    <citation type="journal article" date="2015" name="Nature">
        <title>Complex archaea that bridge the gap between prokaryotes and eukaryotes.</title>
        <authorList>
            <person name="Spang A."/>
            <person name="Saw J.H."/>
            <person name="Jorgensen S.L."/>
            <person name="Zaremba-Niedzwiedzka K."/>
            <person name="Martijn J."/>
            <person name="Lind A.E."/>
            <person name="van Eijk R."/>
            <person name="Schleper C."/>
            <person name="Guy L."/>
            <person name="Ettema T.J."/>
        </authorList>
    </citation>
    <scope>NUCLEOTIDE SEQUENCE</scope>
</reference>
<proteinExistence type="predicted"/>
<sequence length="179" mass="20122">MPNVIDLSGQTFGRLTVRGMSARRSSGHVHWSCECECGAIIDVRSVSLRDGITQSCGCLRRERAIENVLFAAAANVTHGHTAGASWPKSRTYCSWQAMLFRCGNPKCGHWKLYGGRGIRVCRRWRTSFENFLADMGERPEGMSIDRYPDNDGNYESGNCRWATPKQQRANQSVSHAYAW</sequence>
<dbReference type="EMBL" id="LAZR01065590">
    <property type="protein sequence ID" value="KKK55245.1"/>
    <property type="molecule type" value="Genomic_DNA"/>
</dbReference>
<name>A0A0F8X311_9ZZZZ</name>
<accession>A0A0F8X311</accession>
<dbReference type="AlphaFoldDB" id="A0A0F8X311"/>
<evidence type="ECO:0000313" key="1">
    <source>
        <dbReference type="EMBL" id="KKK55245.1"/>
    </source>
</evidence>
<organism evidence="1">
    <name type="scientific">marine sediment metagenome</name>
    <dbReference type="NCBI Taxonomy" id="412755"/>
    <lineage>
        <taxon>unclassified sequences</taxon>
        <taxon>metagenomes</taxon>
        <taxon>ecological metagenomes</taxon>
    </lineage>
</organism>